<feature type="transmembrane region" description="Helical" evidence="5">
    <location>
        <begin position="101"/>
        <end position="123"/>
    </location>
</feature>
<evidence type="ECO:0000256" key="4">
    <source>
        <dbReference type="ARBA" id="ARBA00023136"/>
    </source>
</evidence>
<organism evidence="6">
    <name type="scientific">hydrothermal vent metagenome</name>
    <dbReference type="NCBI Taxonomy" id="652676"/>
    <lineage>
        <taxon>unclassified sequences</taxon>
        <taxon>metagenomes</taxon>
        <taxon>ecological metagenomes</taxon>
    </lineage>
</organism>
<evidence type="ECO:0000256" key="3">
    <source>
        <dbReference type="ARBA" id="ARBA00022989"/>
    </source>
</evidence>
<feature type="transmembrane region" description="Helical" evidence="5">
    <location>
        <begin position="31"/>
        <end position="49"/>
    </location>
</feature>
<comment type="subcellular location">
    <subcellularLocation>
        <location evidence="1">Membrane</location>
        <topology evidence="1">Multi-pass membrane protein</topology>
    </subcellularLocation>
</comment>
<sequence>MTVVDVVVIVVIFLSALFSLIRGFVKEAISLATWIIAIWLAATFAPQLADALPNNIESEAVRQAVGFGVLFVLTLMVGAIVNMLVSQVVKKTGLSGADRVFGIIFGLLRGGLIIVVFVVIAGMTPLPEMEWWQTSTLLQWFENAAMVIQEYMPDDLGLSYQSATPQSATPSQ</sequence>
<accession>A0A3B0WXV7</accession>
<dbReference type="InterPro" id="IPR003825">
    <property type="entry name" value="Colicin-V_CvpA"/>
</dbReference>
<evidence type="ECO:0000256" key="2">
    <source>
        <dbReference type="ARBA" id="ARBA00022692"/>
    </source>
</evidence>
<evidence type="ECO:0000256" key="5">
    <source>
        <dbReference type="SAM" id="Phobius"/>
    </source>
</evidence>
<keyword evidence="4 5" id="KW-0472">Membrane</keyword>
<evidence type="ECO:0000256" key="1">
    <source>
        <dbReference type="ARBA" id="ARBA00004141"/>
    </source>
</evidence>
<dbReference type="EMBL" id="UOFE01000036">
    <property type="protein sequence ID" value="VAW54029.1"/>
    <property type="molecule type" value="Genomic_DNA"/>
</dbReference>
<name>A0A3B0WXV7_9ZZZZ</name>
<keyword evidence="3 5" id="KW-1133">Transmembrane helix</keyword>
<feature type="transmembrane region" description="Helical" evidence="5">
    <location>
        <begin position="69"/>
        <end position="89"/>
    </location>
</feature>
<dbReference type="GO" id="GO:0016020">
    <property type="term" value="C:membrane"/>
    <property type="evidence" value="ECO:0007669"/>
    <property type="project" value="UniProtKB-SubCell"/>
</dbReference>
<feature type="transmembrane region" description="Helical" evidence="5">
    <location>
        <begin position="6"/>
        <end position="24"/>
    </location>
</feature>
<reference evidence="6" key="1">
    <citation type="submission" date="2018-06" db="EMBL/GenBank/DDBJ databases">
        <authorList>
            <person name="Zhirakovskaya E."/>
        </authorList>
    </citation>
    <scope>NUCLEOTIDE SEQUENCE</scope>
</reference>
<dbReference type="PANTHER" id="PTHR36926">
    <property type="entry name" value="COLICIN V PRODUCTION PROTEIN"/>
    <property type="match status" value="1"/>
</dbReference>
<keyword evidence="2 5" id="KW-0812">Transmembrane</keyword>
<dbReference type="PANTHER" id="PTHR36926:SF1">
    <property type="entry name" value="COLICIN V PRODUCTION PROTEIN"/>
    <property type="match status" value="1"/>
</dbReference>
<dbReference type="InterPro" id="IPR052719">
    <property type="entry name" value="CvpA-like"/>
</dbReference>
<dbReference type="GO" id="GO:0009403">
    <property type="term" value="P:toxin biosynthetic process"/>
    <property type="evidence" value="ECO:0007669"/>
    <property type="project" value="InterPro"/>
</dbReference>
<protein>
    <submittedName>
        <fullName evidence="6">Colicin V production protein</fullName>
    </submittedName>
</protein>
<gene>
    <name evidence="6" type="ORF">MNBD_GAMMA05-1647</name>
</gene>
<evidence type="ECO:0000313" key="6">
    <source>
        <dbReference type="EMBL" id="VAW54029.1"/>
    </source>
</evidence>
<proteinExistence type="predicted"/>
<dbReference type="Pfam" id="PF02674">
    <property type="entry name" value="Colicin_V"/>
    <property type="match status" value="1"/>
</dbReference>
<dbReference type="AlphaFoldDB" id="A0A3B0WXV7"/>